<dbReference type="InterPro" id="IPR025908">
    <property type="entry name" value="Sensor_TM1"/>
</dbReference>
<proteinExistence type="predicted"/>
<evidence type="ECO:0000256" key="4">
    <source>
        <dbReference type="ARBA" id="ARBA00022553"/>
    </source>
</evidence>
<dbReference type="Pfam" id="PF13755">
    <property type="entry name" value="Sensor_TM1"/>
    <property type="match status" value="1"/>
</dbReference>
<dbReference type="Gene3D" id="6.10.340.10">
    <property type="match status" value="1"/>
</dbReference>
<evidence type="ECO:0000256" key="3">
    <source>
        <dbReference type="ARBA" id="ARBA00012438"/>
    </source>
</evidence>
<keyword evidence="10 11" id="KW-0472">Membrane</keyword>
<feature type="domain" description="HAMP" evidence="13">
    <location>
        <begin position="235"/>
        <end position="290"/>
    </location>
</feature>
<dbReference type="Pfam" id="PF00672">
    <property type="entry name" value="HAMP"/>
    <property type="match status" value="1"/>
</dbReference>
<accession>A0A7T2LN48</accession>
<dbReference type="Pfam" id="PF02518">
    <property type="entry name" value="HATPase_c"/>
    <property type="match status" value="1"/>
</dbReference>
<evidence type="ECO:0000256" key="2">
    <source>
        <dbReference type="ARBA" id="ARBA00004370"/>
    </source>
</evidence>
<evidence type="ECO:0000256" key="8">
    <source>
        <dbReference type="ARBA" id="ARBA00022989"/>
    </source>
</evidence>
<reference evidence="14 15" key="1">
    <citation type="submission" date="2020-11" db="EMBL/GenBank/DDBJ databases">
        <title>Genome seq and assembly of Sphingosinicella sp.</title>
        <authorList>
            <person name="Chhetri G."/>
        </authorList>
    </citation>
    <scope>NUCLEOTIDE SEQUENCE [LARGE SCALE GENOMIC DNA]</scope>
    <source>
        <strain evidence="14 15">UDD2</strain>
    </source>
</reference>
<protein>
    <recommendedName>
        <fullName evidence="3">histidine kinase</fullName>
        <ecNumber evidence="3">2.7.13.3</ecNumber>
    </recommendedName>
</protein>
<dbReference type="InterPro" id="IPR005467">
    <property type="entry name" value="His_kinase_dom"/>
</dbReference>
<evidence type="ECO:0000256" key="9">
    <source>
        <dbReference type="ARBA" id="ARBA00023012"/>
    </source>
</evidence>
<evidence type="ECO:0000259" key="13">
    <source>
        <dbReference type="PROSITE" id="PS50885"/>
    </source>
</evidence>
<dbReference type="Proteomes" id="UP000594873">
    <property type="component" value="Chromosome"/>
</dbReference>
<dbReference type="PROSITE" id="PS50109">
    <property type="entry name" value="HIS_KIN"/>
    <property type="match status" value="1"/>
</dbReference>
<evidence type="ECO:0000256" key="7">
    <source>
        <dbReference type="ARBA" id="ARBA00022777"/>
    </source>
</evidence>
<evidence type="ECO:0000259" key="12">
    <source>
        <dbReference type="PROSITE" id="PS50109"/>
    </source>
</evidence>
<evidence type="ECO:0000256" key="6">
    <source>
        <dbReference type="ARBA" id="ARBA00022692"/>
    </source>
</evidence>
<keyword evidence="5" id="KW-0808">Transferase</keyword>
<evidence type="ECO:0000256" key="10">
    <source>
        <dbReference type="ARBA" id="ARBA00023136"/>
    </source>
</evidence>
<gene>
    <name evidence="14" type="ORF">IC614_03335</name>
</gene>
<dbReference type="InterPro" id="IPR036097">
    <property type="entry name" value="HisK_dim/P_sf"/>
</dbReference>
<dbReference type="KEGG" id="sflv:IC614_03335"/>
<dbReference type="SUPFAM" id="SSF158472">
    <property type="entry name" value="HAMP domain-like"/>
    <property type="match status" value="1"/>
</dbReference>
<dbReference type="SUPFAM" id="SSF47384">
    <property type="entry name" value="Homodimeric domain of signal transducing histidine kinase"/>
    <property type="match status" value="1"/>
</dbReference>
<dbReference type="InterPro" id="IPR003660">
    <property type="entry name" value="HAMP_dom"/>
</dbReference>
<evidence type="ECO:0000313" key="14">
    <source>
        <dbReference type="EMBL" id="QPQ56216.1"/>
    </source>
</evidence>
<keyword evidence="4" id="KW-0597">Phosphoprotein</keyword>
<dbReference type="InterPro" id="IPR003594">
    <property type="entry name" value="HATPase_dom"/>
</dbReference>
<dbReference type="CDD" id="cd06225">
    <property type="entry name" value="HAMP"/>
    <property type="match status" value="1"/>
</dbReference>
<sequence>MALPRSDDLSVRWSGRLSIKRRILAVNIFALAILAGSLFYLDSFRGRILSTRLAQVETEVEMIATAVAAVPGSERQALLAALGRKSGTRLRLYGREGKVMDSWDGQPPTYHLRDPEVEPWPKDIARLLDRGFDAIVGGRDLPPFEPGLEDGLAVWPEARTALASGRVATAIRRAPEGTPFLSAAAPVSNDGSSVLLLTVNARDVRTAVRAERLTLGVVLISTIILSVLLSIFLARTIAKPLRRLARAAHRVRLGRAREVDVPLLPSRRDEIGLLARALHDMTHSLRSRIDATEAFAADVTHELKNPLASLRSAVDSLERVDDAALRQQLLDVVRDDVRRLDRLIVDIAETSRLDAELSRARFEPVDLGSMIESLMALWEPRAESGQVALAFARPRKGTAVIMGEESRIARVLDNIVDNALSFAPPGSLIEIAATTVDREVIVTVEDEGPGVPQDKRQAIFNRFYSIRPDNEAFGGHSGLGLAIARAIVDGHGGAIVVEDRHDGRKGARFVIRFPGVTA</sequence>
<dbReference type="PANTHER" id="PTHR45436:SF5">
    <property type="entry name" value="SENSOR HISTIDINE KINASE TRCS"/>
    <property type="match status" value="1"/>
</dbReference>
<keyword evidence="9" id="KW-0902">Two-component regulatory system</keyword>
<dbReference type="AlphaFoldDB" id="A0A7T2LN48"/>
<dbReference type="EC" id="2.7.13.3" evidence="3"/>
<comment type="catalytic activity">
    <reaction evidence="1">
        <text>ATP + protein L-histidine = ADP + protein N-phospho-L-histidine.</text>
        <dbReference type="EC" id="2.7.13.3"/>
    </reaction>
</comment>
<evidence type="ECO:0000256" key="11">
    <source>
        <dbReference type="SAM" id="Phobius"/>
    </source>
</evidence>
<dbReference type="GO" id="GO:0016020">
    <property type="term" value="C:membrane"/>
    <property type="evidence" value="ECO:0007669"/>
    <property type="project" value="UniProtKB-SubCell"/>
</dbReference>
<dbReference type="SMART" id="SM00388">
    <property type="entry name" value="HisKA"/>
    <property type="match status" value="1"/>
</dbReference>
<dbReference type="PROSITE" id="PS50885">
    <property type="entry name" value="HAMP"/>
    <property type="match status" value="1"/>
</dbReference>
<evidence type="ECO:0000256" key="5">
    <source>
        <dbReference type="ARBA" id="ARBA00022679"/>
    </source>
</evidence>
<dbReference type="CDD" id="cd00082">
    <property type="entry name" value="HisKA"/>
    <property type="match status" value="1"/>
</dbReference>
<keyword evidence="6 11" id="KW-0812">Transmembrane</keyword>
<keyword evidence="7" id="KW-0418">Kinase</keyword>
<dbReference type="Gene3D" id="3.30.565.10">
    <property type="entry name" value="Histidine kinase-like ATPase, C-terminal domain"/>
    <property type="match status" value="1"/>
</dbReference>
<dbReference type="InterPro" id="IPR050428">
    <property type="entry name" value="TCS_sensor_his_kinase"/>
</dbReference>
<feature type="transmembrane region" description="Helical" evidence="11">
    <location>
        <begin position="21"/>
        <end position="41"/>
    </location>
</feature>
<dbReference type="SMART" id="SM00387">
    <property type="entry name" value="HATPase_c"/>
    <property type="match status" value="1"/>
</dbReference>
<keyword evidence="8 11" id="KW-1133">Transmembrane helix</keyword>
<evidence type="ECO:0000313" key="15">
    <source>
        <dbReference type="Proteomes" id="UP000594873"/>
    </source>
</evidence>
<dbReference type="InterPro" id="IPR036890">
    <property type="entry name" value="HATPase_C_sf"/>
</dbReference>
<organism evidence="14 15">
    <name type="scientific">Allosphingosinicella flava</name>
    <dbReference type="NCBI Taxonomy" id="2771430"/>
    <lineage>
        <taxon>Bacteria</taxon>
        <taxon>Pseudomonadati</taxon>
        <taxon>Pseudomonadota</taxon>
        <taxon>Alphaproteobacteria</taxon>
        <taxon>Sphingomonadales</taxon>
        <taxon>Sphingomonadaceae</taxon>
        <taxon>Allosphingosinicella</taxon>
    </lineage>
</organism>
<keyword evidence="15" id="KW-1185">Reference proteome</keyword>
<dbReference type="PANTHER" id="PTHR45436">
    <property type="entry name" value="SENSOR HISTIDINE KINASE YKOH"/>
    <property type="match status" value="1"/>
</dbReference>
<dbReference type="GO" id="GO:0000155">
    <property type="term" value="F:phosphorelay sensor kinase activity"/>
    <property type="evidence" value="ECO:0007669"/>
    <property type="project" value="InterPro"/>
</dbReference>
<dbReference type="InterPro" id="IPR004358">
    <property type="entry name" value="Sig_transdc_His_kin-like_C"/>
</dbReference>
<dbReference type="Pfam" id="PF00512">
    <property type="entry name" value="HisKA"/>
    <property type="match status" value="1"/>
</dbReference>
<dbReference type="InterPro" id="IPR003661">
    <property type="entry name" value="HisK_dim/P_dom"/>
</dbReference>
<feature type="transmembrane region" description="Helical" evidence="11">
    <location>
        <begin position="213"/>
        <end position="234"/>
    </location>
</feature>
<name>A0A7T2LN48_9SPHN</name>
<comment type="subcellular location">
    <subcellularLocation>
        <location evidence="2">Membrane</location>
    </subcellularLocation>
</comment>
<dbReference type="EMBL" id="CP065592">
    <property type="protein sequence ID" value="QPQ56216.1"/>
    <property type="molecule type" value="Genomic_DNA"/>
</dbReference>
<dbReference type="SMART" id="SM00304">
    <property type="entry name" value="HAMP"/>
    <property type="match status" value="1"/>
</dbReference>
<dbReference type="SUPFAM" id="SSF55874">
    <property type="entry name" value="ATPase domain of HSP90 chaperone/DNA topoisomerase II/histidine kinase"/>
    <property type="match status" value="1"/>
</dbReference>
<dbReference type="Gene3D" id="1.10.287.130">
    <property type="match status" value="1"/>
</dbReference>
<evidence type="ECO:0000256" key="1">
    <source>
        <dbReference type="ARBA" id="ARBA00000085"/>
    </source>
</evidence>
<dbReference type="PRINTS" id="PR00344">
    <property type="entry name" value="BCTRLSENSOR"/>
</dbReference>
<feature type="domain" description="Histidine kinase" evidence="12">
    <location>
        <begin position="298"/>
        <end position="517"/>
    </location>
</feature>